<dbReference type="Gene3D" id="3.30.43.10">
    <property type="entry name" value="Uridine Diphospho-n-acetylenolpyruvylglucosamine Reductase, domain 2"/>
    <property type="match status" value="1"/>
</dbReference>
<gene>
    <name evidence="5" type="ORF">P73_4457</name>
</gene>
<dbReference type="PROSITE" id="PS51387">
    <property type="entry name" value="FAD_PCMH"/>
    <property type="match status" value="1"/>
</dbReference>
<dbReference type="GO" id="GO:0071949">
    <property type="term" value="F:FAD binding"/>
    <property type="evidence" value="ECO:0007669"/>
    <property type="project" value="InterPro"/>
</dbReference>
<dbReference type="Pfam" id="PF00941">
    <property type="entry name" value="FAD_binding_5"/>
    <property type="match status" value="1"/>
</dbReference>
<dbReference type="Gene3D" id="3.30.465.10">
    <property type="match status" value="1"/>
</dbReference>
<dbReference type="GO" id="GO:0016491">
    <property type="term" value="F:oxidoreductase activity"/>
    <property type="evidence" value="ECO:0007669"/>
    <property type="project" value="UniProtKB-KW"/>
</dbReference>
<dbReference type="AlphaFoldDB" id="A0A0B5EA60"/>
<keyword evidence="1" id="KW-0285">Flavoprotein</keyword>
<dbReference type="SUPFAM" id="SSF56176">
    <property type="entry name" value="FAD-binding/transporter-associated domain-like"/>
    <property type="match status" value="1"/>
</dbReference>
<sequence length="272" mass="28802">MYMYEFAYRRPKTLAEAAGLFGEFDNPSFVSGGHTLIPTMKNRLAAPDVLIDLRAIPELNGIRRTGDRLEIGAATTHFETSTSEAVKEAIPALAALAGSIADPQVRHVGTMGGSVANNDPSADYPAAVLSLGADVVTDRRSIPADDFFDGLFGTALEEGEIILRFSFPLPDFAGYAKLCSQASRYPVAGSFVSRRGTGVRVGVTGAGNDGVFRWTEAEAALAADFTPEAVEGMEPDAGGMIADLNGSAEYRAHLVAVMTRHALRSPGTAYVR</sequence>
<proteinExistence type="predicted"/>
<dbReference type="InterPro" id="IPR016169">
    <property type="entry name" value="FAD-bd_PCMH_sub2"/>
</dbReference>
<dbReference type="InterPro" id="IPR036683">
    <property type="entry name" value="CO_DH_flav_C_dom_sf"/>
</dbReference>
<geneLocation type="plasmid" evidence="5 6">
    <name>pP73A</name>
</geneLocation>
<dbReference type="InterPro" id="IPR002346">
    <property type="entry name" value="Mopterin_DH_FAD-bd"/>
</dbReference>
<dbReference type="InterPro" id="IPR016166">
    <property type="entry name" value="FAD-bd_PCMH"/>
</dbReference>
<dbReference type="PANTHER" id="PTHR42659:SF2">
    <property type="entry name" value="XANTHINE DEHYDROGENASE SUBUNIT C-RELATED"/>
    <property type="match status" value="1"/>
</dbReference>
<dbReference type="HOGENOM" id="CLU_058050_3_0_5"/>
<keyword evidence="6" id="KW-1185">Reference proteome</keyword>
<dbReference type="InterPro" id="IPR036318">
    <property type="entry name" value="FAD-bd_PCMH-like_sf"/>
</dbReference>
<dbReference type="SMART" id="SM01092">
    <property type="entry name" value="CO_deh_flav_C"/>
    <property type="match status" value="1"/>
</dbReference>
<dbReference type="InterPro" id="IPR051312">
    <property type="entry name" value="Diverse_Substr_Oxidored"/>
</dbReference>
<evidence type="ECO:0000313" key="5">
    <source>
        <dbReference type="EMBL" id="AJE49172.1"/>
    </source>
</evidence>
<dbReference type="FunFam" id="3.30.465.10:FF:000017">
    <property type="entry name" value="Xanthine dehydrogenase, FAD binding subunit"/>
    <property type="match status" value="1"/>
</dbReference>
<protein>
    <submittedName>
        <fullName evidence="5">Carbon monoxide dehydrogenase medium subunit</fullName>
    </submittedName>
</protein>
<dbReference type="Proteomes" id="UP000031521">
    <property type="component" value="Plasmid pP73A"/>
</dbReference>
<keyword evidence="3" id="KW-0560">Oxidoreductase</keyword>
<evidence type="ECO:0000256" key="3">
    <source>
        <dbReference type="ARBA" id="ARBA00023002"/>
    </source>
</evidence>
<reference evidence="5 6" key="1">
    <citation type="journal article" date="2014" name="Int. J. Syst. Evol. Microbiol.">
        <title>Celeribacter indicus sp. nov., a polycyclic aromatic hydrocarbon-degrading bacterium from deep-sea sediment and reclassification of Huaishuia halophila as Celeribacter halophilus comb. nov.</title>
        <authorList>
            <person name="Lai Q."/>
            <person name="Cao J."/>
            <person name="Yuan J."/>
            <person name="Li F."/>
            <person name="Shao Z."/>
        </authorList>
    </citation>
    <scope>NUCLEOTIDE SEQUENCE [LARGE SCALE GENOMIC DNA]</scope>
    <source>
        <strain evidence="5">P73</strain>
        <plasmid evidence="6">Plasmid pP73A</plasmid>
    </source>
</reference>
<dbReference type="InterPro" id="IPR016167">
    <property type="entry name" value="FAD-bd_PCMH_sub1"/>
</dbReference>
<keyword evidence="5" id="KW-0614">Plasmid</keyword>
<dbReference type="RefSeq" id="WP_338032927.1">
    <property type="nucleotide sequence ID" value="NZ_CP004394.1"/>
</dbReference>
<evidence type="ECO:0000313" key="6">
    <source>
        <dbReference type="Proteomes" id="UP000031521"/>
    </source>
</evidence>
<evidence type="ECO:0000259" key="4">
    <source>
        <dbReference type="PROSITE" id="PS51387"/>
    </source>
</evidence>
<dbReference type="Gene3D" id="3.30.390.50">
    <property type="entry name" value="CO dehydrogenase flavoprotein, C-terminal domain"/>
    <property type="match status" value="1"/>
</dbReference>
<name>A0A0B5EA60_9RHOB</name>
<evidence type="ECO:0000256" key="1">
    <source>
        <dbReference type="ARBA" id="ARBA00022630"/>
    </source>
</evidence>
<organism evidence="5 6">
    <name type="scientific">Celeribacter indicus</name>
    <dbReference type="NCBI Taxonomy" id="1208324"/>
    <lineage>
        <taxon>Bacteria</taxon>
        <taxon>Pseudomonadati</taxon>
        <taxon>Pseudomonadota</taxon>
        <taxon>Alphaproteobacteria</taxon>
        <taxon>Rhodobacterales</taxon>
        <taxon>Roseobacteraceae</taxon>
        <taxon>Celeribacter</taxon>
    </lineage>
</organism>
<dbReference type="SUPFAM" id="SSF55447">
    <property type="entry name" value="CO dehydrogenase flavoprotein C-terminal domain-like"/>
    <property type="match status" value="1"/>
</dbReference>
<dbReference type="EMBL" id="CP004394">
    <property type="protein sequence ID" value="AJE49172.1"/>
    <property type="molecule type" value="Genomic_DNA"/>
</dbReference>
<dbReference type="PANTHER" id="PTHR42659">
    <property type="entry name" value="XANTHINE DEHYDROGENASE SUBUNIT C-RELATED"/>
    <property type="match status" value="1"/>
</dbReference>
<dbReference type="KEGG" id="cid:P73_4457"/>
<keyword evidence="2" id="KW-0274">FAD</keyword>
<accession>A0A0B5EA60</accession>
<dbReference type="InterPro" id="IPR005107">
    <property type="entry name" value="CO_DH_flav_C"/>
</dbReference>
<feature type="domain" description="FAD-binding PCMH-type" evidence="4">
    <location>
        <begin position="1"/>
        <end position="172"/>
    </location>
</feature>
<evidence type="ECO:0000256" key="2">
    <source>
        <dbReference type="ARBA" id="ARBA00022827"/>
    </source>
</evidence>